<dbReference type="Pfam" id="PF07690">
    <property type="entry name" value="MFS_1"/>
    <property type="match status" value="1"/>
</dbReference>
<dbReference type="InterPro" id="IPR036259">
    <property type="entry name" value="MFS_trans_sf"/>
</dbReference>
<feature type="region of interest" description="Disordered" evidence="1">
    <location>
        <begin position="194"/>
        <end position="227"/>
    </location>
</feature>
<feature type="transmembrane region" description="Helical" evidence="2">
    <location>
        <begin position="48"/>
        <end position="69"/>
    </location>
</feature>
<feature type="transmembrane region" description="Helical" evidence="2">
    <location>
        <begin position="136"/>
        <end position="155"/>
    </location>
</feature>
<dbReference type="AlphaFoldDB" id="A0A9J6G6T4"/>
<keyword evidence="2" id="KW-0472">Membrane</keyword>
<dbReference type="Proteomes" id="UP000821853">
    <property type="component" value="Chromosome 3"/>
</dbReference>
<feature type="transmembrane region" description="Helical" evidence="2">
    <location>
        <begin position="167"/>
        <end position="185"/>
    </location>
</feature>
<proteinExistence type="predicted"/>
<dbReference type="OrthoDB" id="6503456at2759"/>
<keyword evidence="4" id="KW-1185">Reference proteome</keyword>
<gene>
    <name evidence="3" type="ORF">HPB48_010714</name>
</gene>
<dbReference type="PANTHER" id="PTHR11360:SF303">
    <property type="entry name" value="MAJOR FACILITATOR SUPERFAMILY (MFS) PROFILE DOMAIN-CONTAINING PROTEIN"/>
    <property type="match status" value="1"/>
</dbReference>
<evidence type="ECO:0000313" key="3">
    <source>
        <dbReference type="EMBL" id="KAH9370623.1"/>
    </source>
</evidence>
<dbReference type="SUPFAM" id="SSF103473">
    <property type="entry name" value="MFS general substrate transporter"/>
    <property type="match status" value="1"/>
</dbReference>
<dbReference type="VEuPathDB" id="VectorBase:HLOH_045676"/>
<dbReference type="InterPro" id="IPR050327">
    <property type="entry name" value="Proton-linked_MCT"/>
</dbReference>
<comment type="caution">
    <text evidence="3">The sequence shown here is derived from an EMBL/GenBank/DDBJ whole genome shotgun (WGS) entry which is preliminary data.</text>
</comment>
<keyword evidence="2" id="KW-0812">Transmembrane</keyword>
<dbReference type="InterPro" id="IPR011701">
    <property type="entry name" value="MFS"/>
</dbReference>
<evidence type="ECO:0000256" key="1">
    <source>
        <dbReference type="SAM" id="MobiDB-lite"/>
    </source>
</evidence>
<feature type="transmembrane region" description="Helical" evidence="2">
    <location>
        <begin position="9"/>
        <end position="28"/>
    </location>
</feature>
<reference evidence="3 4" key="1">
    <citation type="journal article" date="2020" name="Cell">
        <title>Large-Scale Comparative Analyses of Tick Genomes Elucidate Their Genetic Diversity and Vector Capacities.</title>
        <authorList>
            <consortium name="Tick Genome and Microbiome Consortium (TIGMIC)"/>
            <person name="Jia N."/>
            <person name="Wang J."/>
            <person name="Shi W."/>
            <person name="Du L."/>
            <person name="Sun Y."/>
            <person name="Zhan W."/>
            <person name="Jiang J.F."/>
            <person name="Wang Q."/>
            <person name="Zhang B."/>
            <person name="Ji P."/>
            <person name="Bell-Sakyi L."/>
            <person name="Cui X.M."/>
            <person name="Yuan T.T."/>
            <person name="Jiang B.G."/>
            <person name="Yang W.F."/>
            <person name="Lam T.T."/>
            <person name="Chang Q.C."/>
            <person name="Ding S.J."/>
            <person name="Wang X.J."/>
            <person name="Zhu J.G."/>
            <person name="Ruan X.D."/>
            <person name="Zhao L."/>
            <person name="Wei J.T."/>
            <person name="Ye R.Z."/>
            <person name="Que T.C."/>
            <person name="Du C.H."/>
            <person name="Zhou Y.H."/>
            <person name="Cheng J.X."/>
            <person name="Dai P.F."/>
            <person name="Guo W.B."/>
            <person name="Han X.H."/>
            <person name="Huang E.J."/>
            <person name="Li L.F."/>
            <person name="Wei W."/>
            <person name="Gao Y.C."/>
            <person name="Liu J.Z."/>
            <person name="Shao H.Z."/>
            <person name="Wang X."/>
            <person name="Wang C.C."/>
            <person name="Yang T.C."/>
            <person name="Huo Q.B."/>
            <person name="Li W."/>
            <person name="Chen H.Y."/>
            <person name="Chen S.E."/>
            <person name="Zhou L.G."/>
            <person name="Ni X.B."/>
            <person name="Tian J.H."/>
            <person name="Sheng Y."/>
            <person name="Liu T."/>
            <person name="Pan Y.S."/>
            <person name="Xia L.Y."/>
            <person name="Li J."/>
            <person name="Zhao F."/>
            <person name="Cao W.C."/>
        </authorList>
    </citation>
    <scope>NUCLEOTIDE SEQUENCE [LARGE SCALE GENOMIC DNA]</scope>
    <source>
        <strain evidence="3">HaeL-2018</strain>
    </source>
</reference>
<dbReference type="Gene3D" id="1.20.1250.20">
    <property type="entry name" value="MFS general substrate transporter like domains"/>
    <property type="match status" value="1"/>
</dbReference>
<keyword evidence="2" id="KW-1133">Transmembrane helix</keyword>
<evidence type="ECO:0008006" key="5">
    <source>
        <dbReference type="Google" id="ProtNLM"/>
    </source>
</evidence>
<organism evidence="3 4">
    <name type="scientific">Haemaphysalis longicornis</name>
    <name type="common">Bush tick</name>
    <dbReference type="NCBI Taxonomy" id="44386"/>
    <lineage>
        <taxon>Eukaryota</taxon>
        <taxon>Metazoa</taxon>
        <taxon>Ecdysozoa</taxon>
        <taxon>Arthropoda</taxon>
        <taxon>Chelicerata</taxon>
        <taxon>Arachnida</taxon>
        <taxon>Acari</taxon>
        <taxon>Parasitiformes</taxon>
        <taxon>Ixodida</taxon>
        <taxon>Ixodoidea</taxon>
        <taxon>Ixodidae</taxon>
        <taxon>Haemaphysalinae</taxon>
        <taxon>Haemaphysalis</taxon>
    </lineage>
</organism>
<protein>
    <recommendedName>
        <fullName evidence="5">Monocarboxylate transporter</fullName>
    </recommendedName>
</protein>
<evidence type="ECO:0000313" key="4">
    <source>
        <dbReference type="Proteomes" id="UP000821853"/>
    </source>
</evidence>
<name>A0A9J6G6T4_HAELO</name>
<dbReference type="EMBL" id="JABSTR010000005">
    <property type="protein sequence ID" value="KAH9370623.1"/>
    <property type="molecule type" value="Genomic_DNA"/>
</dbReference>
<feature type="transmembrane region" description="Helical" evidence="2">
    <location>
        <begin position="76"/>
        <end position="97"/>
    </location>
</feature>
<accession>A0A9J6G6T4</accession>
<dbReference type="PANTHER" id="PTHR11360">
    <property type="entry name" value="MONOCARBOXYLATE TRANSPORTER"/>
    <property type="match status" value="1"/>
</dbReference>
<dbReference type="GO" id="GO:0008028">
    <property type="term" value="F:monocarboxylic acid transmembrane transporter activity"/>
    <property type="evidence" value="ECO:0007669"/>
    <property type="project" value="TreeGrafter"/>
</dbReference>
<sequence length="246" mass="26461">MALPDTRACWPVAACAAIYVFFGMMLAKSESVLYVGFMDMLQANREDASWPLTLAIITSQLAGPLYGLLGLWLSDRVLLIAGALLCSLPVMACALTKSLGLIIFLYGVLYGLGVACEEVLPFTVVARHFVRLRGTAMSLLFVVTAVSGFVSPLFVEMLRENLEFPTALLILGALELNMLFGCIFVNRVPPNSDSAAAGRDGGDSEEDDIITEAPVPPARRRTSSFHTASLAHSCSKEIVESITAPR</sequence>
<feature type="transmembrane region" description="Helical" evidence="2">
    <location>
        <begin position="103"/>
        <end position="124"/>
    </location>
</feature>
<dbReference type="OMA" id="MACALTK"/>
<evidence type="ECO:0000256" key="2">
    <source>
        <dbReference type="SAM" id="Phobius"/>
    </source>
</evidence>